<feature type="domain" description="Ig-like" evidence="3">
    <location>
        <begin position="2555"/>
        <end position="2680"/>
    </location>
</feature>
<gene>
    <name evidence="4" type="primary">Hmcn2</name>
    <name evidence="4" type="ORF">AWC38_SpisGene16471</name>
</gene>
<accession>A0A2B4RSB2</accession>
<proteinExistence type="predicted"/>
<dbReference type="PANTHER" id="PTHR46013:SF7">
    <property type="entry name" value="IG-LIKE DOMAIN-CONTAINING PROTEIN"/>
    <property type="match status" value="1"/>
</dbReference>
<dbReference type="Pfam" id="PF13927">
    <property type="entry name" value="Ig_3"/>
    <property type="match status" value="14"/>
</dbReference>
<feature type="non-terminal residue" evidence="4">
    <location>
        <position position="2769"/>
    </location>
</feature>
<feature type="domain" description="Ig-like" evidence="3">
    <location>
        <begin position="1128"/>
        <end position="1205"/>
    </location>
</feature>
<feature type="domain" description="Ig-like" evidence="3">
    <location>
        <begin position="679"/>
        <end position="757"/>
    </location>
</feature>
<dbReference type="Gene3D" id="2.60.40.10">
    <property type="entry name" value="Immunoglobulins"/>
    <property type="match status" value="30"/>
</dbReference>
<feature type="domain" description="Ig-like" evidence="3">
    <location>
        <begin position="1694"/>
        <end position="1774"/>
    </location>
</feature>
<feature type="domain" description="Ig-like" evidence="3">
    <location>
        <begin position="1883"/>
        <end position="1960"/>
    </location>
</feature>
<feature type="domain" description="Ig-like" evidence="3">
    <location>
        <begin position="145"/>
        <end position="221"/>
    </location>
</feature>
<feature type="domain" description="Ig-like" evidence="3">
    <location>
        <begin position="428"/>
        <end position="506"/>
    </location>
</feature>
<dbReference type="Pfam" id="PF13895">
    <property type="entry name" value="Ig_2"/>
    <property type="match status" value="9"/>
</dbReference>
<feature type="domain" description="Ig-like" evidence="3">
    <location>
        <begin position="934"/>
        <end position="1036"/>
    </location>
</feature>
<feature type="domain" description="Ig-like" evidence="3">
    <location>
        <begin position="597"/>
        <end position="677"/>
    </location>
</feature>
<reference evidence="5" key="1">
    <citation type="journal article" date="2017" name="bioRxiv">
        <title>Comparative analysis of the genomes of Stylophora pistillata and Acropora digitifera provides evidence for extensive differences between species of corals.</title>
        <authorList>
            <person name="Voolstra C.R."/>
            <person name="Li Y."/>
            <person name="Liew Y.J."/>
            <person name="Baumgarten S."/>
            <person name="Zoccola D."/>
            <person name="Flot J.-F."/>
            <person name="Tambutte S."/>
            <person name="Allemand D."/>
            <person name="Aranda M."/>
        </authorList>
    </citation>
    <scope>NUCLEOTIDE SEQUENCE [LARGE SCALE GENOMIC DNA]</scope>
</reference>
<keyword evidence="5" id="KW-1185">Reference proteome</keyword>
<dbReference type="Pfam" id="PF00047">
    <property type="entry name" value="ig"/>
    <property type="match status" value="1"/>
</dbReference>
<feature type="domain" description="Ig-like" evidence="3">
    <location>
        <begin position="1298"/>
        <end position="1374"/>
    </location>
</feature>
<feature type="domain" description="Ig-like" evidence="3">
    <location>
        <begin position="2304"/>
        <end position="2383"/>
    </location>
</feature>
<dbReference type="InterPro" id="IPR013151">
    <property type="entry name" value="Immunoglobulin_dom"/>
</dbReference>
<feature type="domain" description="Ig-like" evidence="3">
    <location>
        <begin position="55"/>
        <end position="138"/>
    </location>
</feature>
<dbReference type="Proteomes" id="UP000225706">
    <property type="component" value="Unassembled WGS sequence"/>
</dbReference>
<dbReference type="InterPro" id="IPR036179">
    <property type="entry name" value="Ig-like_dom_sf"/>
</dbReference>
<dbReference type="SUPFAM" id="SSF48726">
    <property type="entry name" value="Immunoglobulin"/>
    <property type="match status" value="26"/>
</dbReference>
<feature type="domain" description="Ig-like" evidence="3">
    <location>
        <begin position="1508"/>
        <end position="1584"/>
    </location>
</feature>
<dbReference type="InterPro" id="IPR003598">
    <property type="entry name" value="Ig_sub2"/>
</dbReference>
<feature type="domain" description="Ig-like" evidence="3">
    <location>
        <begin position="1041"/>
        <end position="1124"/>
    </location>
</feature>
<dbReference type="OrthoDB" id="5982835at2759"/>
<feature type="domain" description="Ig-like" evidence="3">
    <location>
        <begin position="1210"/>
        <end position="1293"/>
    </location>
</feature>
<sequence>MKVIFKPYFESENILSNAICELQIFPIQRHVDYFTGTPPQKESVVSNIAFRRFKPENFKFTVSKSTVCQGTVVTFNCSADGNPSVDTYQLLENDTLVSNGSNSLGLWSRNMSSGGVFIYRCMANNSAGTAYSMSLTVTVTVNVSSSIQETLDQNVTERNNLTLTCIVSEIPTPVVSWIKPDGQRINGSVLELLKVSRNQSGTYWCEASNDCGNATEMASIDVQYKPENVQFTSSALDNKACRGDLISFNCSADSNPSVTSYQLFENDTAILNANLSGMWKRNVSMGGVFMYKCVANNSLGSKFSSSLMVTVNVSPVNCIIENNTVGTTEKSVNVTVKDKPENFKFTGSKSTVCQGTVVTVNCSADGNPSVDTYQLLENDSLVTDGSNGLGMWNRNMSSGGVFIYKCIANKSAGTAYSMSLTVTVNVSSSIQEILDQNVTEGNNLTLTCNVSGIPTPVVSWIKPDGQRFNESVLELLKVSRNQSGTYRCEASNDCGNAVKTASVEVQYKPENVQLMSSATNYKACRGDVISFNCSADANPAVVSYQLFENETAILNTSATGMWSKTLENEGVFIYKCVAHNKLGSMYSTNVMLTVNVPSSIIQITQHQNATEGGNVTLMCNVSGVPPRTLYWMKPNGDRFEGLKLEVKNVNRSEVGEYKCEASNECGNSTKMTRIDVQLPSSIIQITQDQNVTEGVNVTLTCNVSGVPPPIVSWMKPNGDRRVGYLLEVTNINRSEAGEYKCEASDECGNATEMAEIDVLLSSKVYPLENITVVEGENRTLTCNASGSMLTVTWTEVSTGNQSNGIMHYLANISRNDAGEYKCEAISDCGTSSASTFLTVLYKPENFKFTVSKSTVCQGTVVTFNCSADGNPLVDTYQLLENDSPVSDGSNSLGMWSRNMSSGGVFIYKCMANNSAGTAYSMSLTVTVNGKEFNPTNVLATIYPYNVLDGVFVSVMCWWCSGVYPLENITVVEGENRTLTCNASGSMLTVTWTEVSTSSQSNGIMRDLTNIGRNDAGEYKCEAISDCGTSSASTFLTVLYKPENFKFTVSKSTVCQGTVVTFNCSADGNPLLDTYQLLENDSPVSDGSNSLGMWSRNMSSGGVFIYKCIANNSAGTAYSTSLTVTVNVPSKVYPLENITVVEGENRTLTCNASGSMLTVTWTEVSTGNQSNGIMRYLANISRNDAGEYKCEAINDCGTSSASTFLTVVYKPENFKFTVSKSTVCQGTVVTFNCSADGDPLVDTYQLLENDSPVSDGSNRLGMWSRNMSSGGVFNYKCMANNSAGTAYSMSRNVTVNVRSSIEEIPDQNVAEGKNVTLICNVSGISLPMVTWTTPYGHSTAEKVLVVTNISRNQAGEYKCEASNDCGNAIETAIITVQYEPDNVQLTSSAKNNTACKGEVISFNCSADANPAVTYQLFENETAILQTNSAGMWSKTLRKEGVFVYKCVANNSLGSAYSMNVAVTVDDTSMSGMWNETLEIAGVFFYRCVANNTLGSTHSTNVMLTVNVRSSIEEIPDQNVTEGKNATLTCNVCGIPLPMVTWTTPYGHSTAEKVLVVTNISRNQAGEYKCEASNDCGNPIETAIITVQYEPDNVQLTSSARNNTAFKPENVLVMSSAMNNTACKGKVISFNCSADAHPAVTSYQLFENEIAILNASVTGMWSKSFEKEGEFAYKCVANNSVGSEYSMSVTITVNVPSSIIQITQHQNVTEGDNVTLMCNVAGVSPPMVSWITPNGQRVSRNPLKVENGSRSEAGEYKCEASNECGNATKMTSVAVQCKCIRMFSSKVYVNPFTGDKPENVQLTSSAMDYKACKGAMISFNCSADANPAVTSYQLFENETAILNTSAPGMWSKTLENDGVFTYKCVAKNSLGSGVSSDVMVTVNVPSTIETMRDQTVTEGETVNLTCTASGMRQPKVSWIKPNGESVAENVLELVNITRNEVGEYTCEASNECGNATVMANIDVHYKPENVQLTTSVVNSTACQGDTITFNCSADAKPAVTSYQLYKNDTVMYASLSEMWKETLRSGGVFVYKCRANNTVVSAYSKDATFTVNVPSSIQPMQNKTVTEGDNVTLMCNVSGLPSPTVSWLRPNDQRRSEYMLELVNISRNEAGEYKCEASNECGNATEMATIDVQFPSSIIQITQHQNVTEGDNVTLMCNVSGVPPPTVYWMKPNGESVSGYNLEVKNISRSEAGKYKCEASNEFGNATKMTSVGVQYTPENVQFTSSAMDNKACKDDIISFNCSADANPLVTSYQLLENGTADLDVNRLGMWKKNVSTGGVFMYKCVANNSLGSGVSSYVMVTVNVPSTIETIQDQNITEGETINLTCAASGMPQPNVFWIKPNNQSVAGNVLKLVNISRNEASQYKCEASNECGNAAAMASIDVHYTPENVQFTTSAMDNKACTGDMISFNCSADANPAVTSYQLFENDTAILDVTRLGVWKRHVSMGEVFMYKCVANNSLGSGVSSDVMVTVNVPSTIETIQDQNVTEGETVDLTCAASGMPQPNVSWIKPNNQSVAGNVLKLENISRNEAGQYKCEASNECGNATAMASIDVHLPSSIQVIQDQNVTEGNNLTLTCNASGIPSPMVSWIKPDGQSENGIPSSIIQITQHQNVTEGDNVTLMCDVSGVPPPMVSWITPNGQRVSRNPLKVENVSRSEAGEYKCEASNECGNATEMTSIDVQYKPENVQLTTSAIDNKACKGAMISFNCSADARPSVTSYQLFENDAAILVVKPLGVWKRNVSTSGVFAYKCVANNSLGSGVSSYVMVTVN</sequence>
<feature type="domain" description="Ig-like" evidence="3">
    <location>
        <begin position="762"/>
        <end position="838"/>
    </location>
</feature>
<keyword evidence="1" id="KW-1015">Disulfide bond</keyword>
<feature type="domain" description="Ig-like" evidence="3">
    <location>
        <begin position="843"/>
        <end position="926"/>
    </location>
</feature>
<dbReference type="SMART" id="SM00408">
    <property type="entry name" value="IGc2"/>
    <property type="match status" value="17"/>
</dbReference>
<name>A0A2B4RSB2_STYPI</name>
<evidence type="ECO:0000256" key="2">
    <source>
        <dbReference type="ARBA" id="ARBA00023319"/>
    </source>
</evidence>
<feature type="domain" description="Ig-like" evidence="3">
    <location>
        <begin position="2052"/>
        <end position="2129"/>
    </location>
</feature>
<feature type="domain" description="Ig-like" evidence="3">
    <location>
        <begin position="2474"/>
        <end position="2551"/>
    </location>
</feature>
<dbReference type="SMART" id="SM00409">
    <property type="entry name" value="IG"/>
    <property type="match status" value="24"/>
</dbReference>
<dbReference type="FunFam" id="2.60.40.10:FF:000032">
    <property type="entry name" value="palladin isoform X1"/>
    <property type="match status" value="2"/>
</dbReference>
<dbReference type="InterPro" id="IPR013783">
    <property type="entry name" value="Ig-like_fold"/>
</dbReference>
<dbReference type="PANTHER" id="PTHR46013">
    <property type="entry name" value="VASCULAR CELL ADHESION MOLECULE 1"/>
    <property type="match status" value="1"/>
</dbReference>
<evidence type="ECO:0000313" key="4">
    <source>
        <dbReference type="EMBL" id="PFX19122.1"/>
    </source>
</evidence>
<dbReference type="EMBL" id="LSMT01000376">
    <property type="protein sequence ID" value="PFX19122.1"/>
    <property type="molecule type" value="Genomic_DNA"/>
</dbReference>
<feature type="domain" description="Ig-like" evidence="3">
    <location>
        <begin position="226"/>
        <end position="335"/>
    </location>
</feature>
<keyword evidence="2" id="KW-0393">Immunoglobulin domain</keyword>
<dbReference type="PROSITE" id="PS50835">
    <property type="entry name" value="IG_LIKE"/>
    <property type="match status" value="21"/>
</dbReference>
<dbReference type="InterPro" id="IPR007110">
    <property type="entry name" value="Ig-like_dom"/>
</dbReference>
<feature type="domain" description="Ig-like" evidence="3">
    <location>
        <begin position="2133"/>
        <end position="2213"/>
    </location>
</feature>
<evidence type="ECO:0000259" key="3">
    <source>
        <dbReference type="PROSITE" id="PS50835"/>
    </source>
</evidence>
<protein>
    <submittedName>
        <fullName evidence="4">Hemicentin-2</fullName>
    </submittedName>
</protein>
<dbReference type="InterPro" id="IPR003599">
    <property type="entry name" value="Ig_sub"/>
</dbReference>
<organism evidence="4 5">
    <name type="scientific">Stylophora pistillata</name>
    <name type="common">Smooth cauliflower coral</name>
    <dbReference type="NCBI Taxonomy" id="50429"/>
    <lineage>
        <taxon>Eukaryota</taxon>
        <taxon>Metazoa</taxon>
        <taxon>Cnidaria</taxon>
        <taxon>Anthozoa</taxon>
        <taxon>Hexacorallia</taxon>
        <taxon>Scleractinia</taxon>
        <taxon>Astrocoeniina</taxon>
        <taxon>Pocilloporidae</taxon>
        <taxon>Stylophora</taxon>
    </lineage>
</organism>
<evidence type="ECO:0000313" key="5">
    <source>
        <dbReference type="Proteomes" id="UP000225706"/>
    </source>
</evidence>
<evidence type="ECO:0000256" key="1">
    <source>
        <dbReference type="ARBA" id="ARBA00023157"/>
    </source>
</evidence>
<comment type="caution">
    <text evidence="4">The sequence shown here is derived from an EMBL/GenBank/DDBJ whole genome shotgun (WGS) entry which is preliminary data.</text>
</comment>